<feature type="domain" description="VWFA" evidence="6">
    <location>
        <begin position="101"/>
        <end position="283"/>
    </location>
</feature>
<dbReference type="PANTHER" id="PTHR24020:SF49">
    <property type="entry name" value="COLLAGEN ALPHA-1(XXVIII) CHAIN"/>
    <property type="match status" value="1"/>
</dbReference>
<dbReference type="InterPro" id="IPR008160">
    <property type="entry name" value="Collagen"/>
</dbReference>
<evidence type="ECO:0000256" key="2">
    <source>
        <dbReference type="ARBA" id="ARBA00022889"/>
    </source>
</evidence>
<dbReference type="CDD" id="cd01450">
    <property type="entry name" value="vWFA_subfamily_ECM"/>
    <property type="match status" value="1"/>
</dbReference>
<feature type="region of interest" description="Disordered" evidence="5">
    <location>
        <begin position="1"/>
        <end position="77"/>
    </location>
</feature>
<keyword evidence="1" id="KW-0646">Protease inhibitor</keyword>
<dbReference type="InterPro" id="IPR036465">
    <property type="entry name" value="vWFA_dom_sf"/>
</dbReference>
<organism evidence="7 8">
    <name type="scientific">Albula glossodonta</name>
    <name type="common">roundjaw bonefish</name>
    <dbReference type="NCBI Taxonomy" id="121402"/>
    <lineage>
        <taxon>Eukaryota</taxon>
        <taxon>Metazoa</taxon>
        <taxon>Chordata</taxon>
        <taxon>Craniata</taxon>
        <taxon>Vertebrata</taxon>
        <taxon>Euteleostomi</taxon>
        <taxon>Actinopterygii</taxon>
        <taxon>Neopterygii</taxon>
        <taxon>Teleostei</taxon>
        <taxon>Albuliformes</taxon>
        <taxon>Albulidae</taxon>
        <taxon>Albula</taxon>
    </lineage>
</organism>
<dbReference type="EMBL" id="JAFBMS010000892">
    <property type="protein sequence ID" value="KAG9329812.1"/>
    <property type="molecule type" value="Genomic_DNA"/>
</dbReference>
<dbReference type="SUPFAM" id="SSF53300">
    <property type="entry name" value="vWA-like"/>
    <property type="match status" value="1"/>
</dbReference>
<dbReference type="FunFam" id="3.40.50.410:FF:000051">
    <property type="entry name" value="Collagen type XXVIII alpha 1 chain"/>
    <property type="match status" value="1"/>
</dbReference>
<accession>A0A8T2MWH2</accession>
<dbReference type="Gene3D" id="3.40.50.410">
    <property type="entry name" value="von Willebrand factor, type A domain"/>
    <property type="match status" value="1"/>
</dbReference>
<feature type="region of interest" description="Disordered" evidence="5">
    <location>
        <begin position="640"/>
        <end position="677"/>
    </location>
</feature>
<feature type="region of interest" description="Disordered" evidence="5">
    <location>
        <begin position="355"/>
        <end position="396"/>
    </location>
</feature>
<gene>
    <name evidence="7" type="ORF">JZ751_028921</name>
</gene>
<evidence type="ECO:0000256" key="4">
    <source>
        <dbReference type="ARBA" id="ARBA00023157"/>
    </source>
</evidence>
<proteinExistence type="predicted"/>
<dbReference type="GO" id="GO:0004867">
    <property type="term" value="F:serine-type endopeptidase inhibitor activity"/>
    <property type="evidence" value="ECO:0007669"/>
    <property type="project" value="UniProtKB-KW"/>
</dbReference>
<dbReference type="Pfam" id="PF01391">
    <property type="entry name" value="Collagen"/>
    <property type="match status" value="1"/>
</dbReference>
<dbReference type="PANTHER" id="PTHR24020">
    <property type="entry name" value="COLLAGEN ALPHA"/>
    <property type="match status" value="1"/>
</dbReference>
<dbReference type="InterPro" id="IPR002035">
    <property type="entry name" value="VWF_A"/>
</dbReference>
<sequence>MFGHSTPVHTSQSKDEREGSTEGLAHSQTVLEDGSCCSLWDPALTQPNPAPTQPQHQDKQEDPSKSPAAKGLSTGSRLFAHKATMRSGWGRAIVDEDCSLELAFLVDSSESAKDNHGQEKQFAMDVVDQLQSIQLKTGRRLSWKVALLQYSSHVIIEQTFKQWQGTENFKARIAPIAYIGHGTYTTFAITNLTRIYLEESSPGSIKVAVLLTDGVSHPRNPHIFSATADAKNQGVRFFTVGITPTANEPTNVDQLRLLASSPASRFLHNLQDADIVEKVINAICPLAQRCSCEKGERGPSGPAAAARLKLGLCPSASPCFACSLSEHRCAEYKSPSLAHTKQECTHHILYPPVPPIMGKKGRPGDDGAPGPKGQKGEAGLSGLPGREGGEGERGECGMPGIKGDRCYIIPELHLLILCCIIPDLHLLIKCYIIPDLHLLTKRCFWFFPQGLPGPQGDVGPEGPSGKKNPHILSHILRPAHAHSHPQNLHMLSHTLRTRIFTVTPSETTHAQSHPQNLHMLSDTLRIRTSSGTSSNPAHAQSHPQNLHILSHTLRTCKCSVISENEALLAHLEFKEKRGLAFLDQRVMLGSRAGRVLLDHLALVNQVYLASAQKTPANCLSLISLGYSIMLLKPFHRDLKGHRGSRERKGLKEKGFQGQRGTEVWRGRGGLEGNQEQE</sequence>
<protein>
    <recommendedName>
        <fullName evidence="6">VWFA domain-containing protein</fullName>
    </recommendedName>
</protein>
<evidence type="ECO:0000256" key="3">
    <source>
        <dbReference type="ARBA" id="ARBA00022900"/>
    </source>
</evidence>
<evidence type="ECO:0000313" key="8">
    <source>
        <dbReference type="Proteomes" id="UP000824540"/>
    </source>
</evidence>
<keyword evidence="8" id="KW-1185">Reference proteome</keyword>
<comment type="caution">
    <text evidence="7">The sequence shown here is derived from an EMBL/GenBank/DDBJ whole genome shotgun (WGS) entry which is preliminary data.</text>
</comment>
<reference evidence="7" key="1">
    <citation type="thesis" date="2021" institute="BYU ScholarsArchive" country="Provo, UT, USA">
        <title>Applications of and Algorithms for Genome Assembly and Genomic Analyses with an Emphasis on Marine Teleosts.</title>
        <authorList>
            <person name="Pickett B.D."/>
        </authorList>
    </citation>
    <scope>NUCLEOTIDE SEQUENCE</scope>
    <source>
        <strain evidence="7">HI-2016</strain>
    </source>
</reference>
<keyword evidence="4" id="KW-1015">Disulfide bond</keyword>
<dbReference type="Proteomes" id="UP000824540">
    <property type="component" value="Unassembled WGS sequence"/>
</dbReference>
<evidence type="ECO:0000256" key="1">
    <source>
        <dbReference type="ARBA" id="ARBA00022690"/>
    </source>
</evidence>
<keyword evidence="3" id="KW-0722">Serine protease inhibitor</keyword>
<evidence type="ECO:0000313" key="7">
    <source>
        <dbReference type="EMBL" id="KAG9329812.1"/>
    </source>
</evidence>
<evidence type="ECO:0000259" key="6">
    <source>
        <dbReference type="PROSITE" id="PS50234"/>
    </source>
</evidence>
<evidence type="ECO:0000256" key="5">
    <source>
        <dbReference type="SAM" id="MobiDB-lite"/>
    </source>
</evidence>
<name>A0A8T2MWH2_9TELE</name>
<dbReference type="GO" id="GO:0007155">
    <property type="term" value="P:cell adhesion"/>
    <property type="evidence" value="ECO:0007669"/>
    <property type="project" value="UniProtKB-KW"/>
</dbReference>
<dbReference type="Pfam" id="PF00092">
    <property type="entry name" value="VWA"/>
    <property type="match status" value="1"/>
</dbReference>
<dbReference type="AlphaFoldDB" id="A0A8T2MWH2"/>
<dbReference type="OrthoDB" id="687730at2759"/>
<keyword evidence="2" id="KW-0130">Cell adhesion</keyword>
<dbReference type="SMART" id="SM00327">
    <property type="entry name" value="VWA"/>
    <property type="match status" value="1"/>
</dbReference>
<dbReference type="PROSITE" id="PS50234">
    <property type="entry name" value="VWFA"/>
    <property type="match status" value="1"/>
</dbReference>
<dbReference type="InterPro" id="IPR050525">
    <property type="entry name" value="ECM_Assembly_Org"/>
</dbReference>